<evidence type="ECO:0000313" key="1">
    <source>
        <dbReference type="EMBL" id="KAK8993756.1"/>
    </source>
</evidence>
<organism evidence="1 2">
    <name type="scientific">Hibiscus sabdariffa</name>
    <name type="common">roselle</name>
    <dbReference type="NCBI Taxonomy" id="183260"/>
    <lineage>
        <taxon>Eukaryota</taxon>
        <taxon>Viridiplantae</taxon>
        <taxon>Streptophyta</taxon>
        <taxon>Embryophyta</taxon>
        <taxon>Tracheophyta</taxon>
        <taxon>Spermatophyta</taxon>
        <taxon>Magnoliopsida</taxon>
        <taxon>eudicotyledons</taxon>
        <taxon>Gunneridae</taxon>
        <taxon>Pentapetalae</taxon>
        <taxon>rosids</taxon>
        <taxon>malvids</taxon>
        <taxon>Malvales</taxon>
        <taxon>Malvaceae</taxon>
        <taxon>Malvoideae</taxon>
        <taxon>Hibiscus</taxon>
    </lineage>
</organism>
<accession>A0ABR2PZ88</accession>
<evidence type="ECO:0008006" key="3">
    <source>
        <dbReference type="Google" id="ProtNLM"/>
    </source>
</evidence>
<proteinExistence type="predicted"/>
<dbReference type="EMBL" id="JBBPBN010000048">
    <property type="protein sequence ID" value="KAK8993756.1"/>
    <property type="molecule type" value="Genomic_DNA"/>
</dbReference>
<protein>
    <recommendedName>
        <fullName evidence="3">DUF4283 domain-containing protein</fullName>
    </recommendedName>
</protein>
<comment type="caution">
    <text evidence="1">The sequence shown here is derived from an EMBL/GenBank/DDBJ whole genome shotgun (WGS) entry which is preliminary data.</text>
</comment>
<evidence type="ECO:0000313" key="2">
    <source>
        <dbReference type="Proteomes" id="UP001396334"/>
    </source>
</evidence>
<gene>
    <name evidence="1" type="ORF">V6N11_007976</name>
</gene>
<sequence>MADGFQCKVSQWNGSLIIVQFDLDEGINEAWRRKKDILDMWFEFIEPLAMEESQRRIKVLIMMEEVSICIWHPSMFSGIVSRWGTVIKVEEETMEKERLGIAKILAYIGKKSDIPSEITVDVDGGDTRLGSR</sequence>
<name>A0ABR2PZ88_9ROSI</name>
<dbReference type="Proteomes" id="UP001396334">
    <property type="component" value="Unassembled WGS sequence"/>
</dbReference>
<keyword evidence="2" id="KW-1185">Reference proteome</keyword>
<reference evidence="1 2" key="1">
    <citation type="journal article" date="2024" name="G3 (Bethesda)">
        <title>Genome assembly of Hibiscus sabdariffa L. provides insights into metabolisms of medicinal natural products.</title>
        <authorList>
            <person name="Kim T."/>
        </authorList>
    </citation>
    <scope>NUCLEOTIDE SEQUENCE [LARGE SCALE GENOMIC DNA]</scope>
    <source>
        <strain evidence="1">TK-2024</strain>
        <tissue evidence="1">Old leaves</tissue>
    </source>
</reference>